<dbReference type="AlphaFoldDB" id="A0A109UXJ4"/>
<gene>
    <name evidence="3" type="ORF">AW171_hschr21211</name>
</gene>
<keyword evidence="2" id="KW-0472">Membrane</keyword>
<organism evidence="3 4">
    <name type="scientific">Eremothecium sinecaudum</name>
    <dbReference type="NCBI Taxonomy" id="45286"/>
    <lineage>
        <taxon>Eukaryota</taxon>
        <taxon>Fungi</taxon>
        <taxon>Dikarya</taxon>
        <taxon>Ascomycota</taxon>
        <taxon>Saccharomycotina</taxon>
        <taxon>Saccharomycetes</taxon>
        <taxon>Saccharomycetales</taxon>
        <taxon>Saccharomycetaceae</taxon>
        <taxon>Eremothecium</taxon>
    </lineage>
</organism>
<dbReference type="Proteomes" id="UP000243052">
    <property type="component" value="Chromosome ii"/>
</dbReference>
<dbReference type="RefSeq" id="XP_017986379.1">
    <property type="nucleotide sequence ID" value="XM_018130890.1"/>
</dbReference>
<dbReference type="EMBL" id="CP014242">
    <property type="protein sequence ID" value="AMD19383.1"/>
    <property type="molecule type" value="Genomic_DNA"/>
</dbReference>
<keyword evidence="4" id="KW-1185">Reference proteome</keyword>
<name>A0A109UXJ4_9SACH</name>
<dbReference type="OrthoDB" id="4060403at2759"/>
<keyword evidence="2" id="KW-1133">Transmembrane helix</keyword>
<evidence type="ECO:0000256" key="1">
    <source>
        <dbReference type="SAM" id="MobiDB-lite"/>
    </source>
</evidence>
<evidence type="ECO:0000313" key="4">
    <source>
        <dbReference type="Proteomes" id="UP000243052"/>
    </source>
</evidence>
<feature type="region of interest" description="Disordered" evidence="1">
    <location>
        <begin position="62"/>
        <end position="87"/>
    </location>
</feature>
<dbReference type="GeneID" id="28721675"/>
<feature type="transmembrane region" description="Helical" evidence="2">
    <location>
        <begin position="104"/>
        <end position="128"/>
    </location>
</feature>
<proteinExistence type="predicted"/>
<feature type="region of interest" description="Disordered" evidence="1">
    <location>
        <begin position="1"/>
        <end position="20"/>
    </location>
</feature>
<accession>A0A109UXJ4</accession>
<feature type="compositionally biased region" description="Polar residues" evidence="1">
    <location>
        <begin position="1"/>
        <end position="10"/>
    </location>
</feature>
<keyword evidence="2" id="KW-0812">Transmembrane</keyword>
<feature type="transmembrane region" description="Helical" evidence="2">
    <location>
        <begin position="221"/>
        <end position="240"/>
    </location>
</feature>
<sequence length="261" mass="30228">MMTPTDLSISSREEVSDSEDTDLYERIFQESHEPHSTLENNSGMSIQMLLLEALQREHERSEILGSGRRSSQTTGHVNPDNDPEEEWPAFIGRRPQLRTLLRNLIVLDHILIALLFPFSLFNILRALFSELTFSEYDFYVDILQYMKRIAVVDAQNKSLLLYTDSLGLLVKFHNIVVFYTRNVYSAMSAMIGNVNWTARLYTLFVRLSAISLYLTYGLMTSSYLCFAAFFFTLCFGMTVVKRYKGVERIINQIYRNTEGLF</sequence>
<reference evidence="3 4" key="1">
    <citation type="submission" date="2016-01" db="EMBL/GenBank/DDBJ databases">
        <title>Genome sequence of the yeast Holleya sinecauda.</title>
        <authorList>
            <person name="Dietrich F.S."/>
        </authorList>
    </citation>
    <scope>NUCLEOTIDE SEQUENCE [LARGE SCALE GENOMIC DNA]</scope>
    <source>
        <strain evidence="3 4">ATCC 58844</strain>
    </source>
</reference>
<evidence type="ECO:0000313" key="3">
    <source>
        <dbReference type="EMBL" id="AMD19383.1"/>
    </source>
</evidence>
<evidence type="ECO:0000256" key="2">
    <source>
        <dbReference type="SAM" id="Phobius"/>
    </source>
</evidence>
<protein>
    <submittedName>
        <fullName evidence="3">HBR482Cp</fullName>
    </submittedName>
</protein>